<evidence type="ECO:0000256" key="17">
    <source>
        <dbReference type="SAM" id="Phobius"/>
    </source>
</evidence>
<keyword evidence="8" id="KW-0249">Electron transport</keyword>
<dbReference type="Pfam" id="PF02665">
    <property type="entry name" value="Nitrate_red_gam"/>
    <property type="match status" value="1"/>
</dbReference>
<dbReference type="EMBL" id="UGHP01000001">
    <property type="protein sequence ID" value="STQ81447.1"/>
    <property type="molecule type" value="Genomic_DNA"/>
</dbReference>
<dbReference type="GO" id="GO:0009325">
    <property type="term" value="C:nitrate reductase complex"/>
    <property type="evidence" value="ECO:0007669"/>
    <property type="project" value="InterPro"/>
</dbReference>
<evidence type="ECO:0000256" key="8">
    <source>
        <dbReference type="ARBA" id="ARBA00022982"/>
    </source>
</evidence>
<organism evidence="19 20">
    <name type="scientific">Hafnia alvei</name>
    <dbReference type="NCBI Taxonomy" id="569"/>
    <lineage>
        <taxon>Bacteria</taxon>
        <taxon>Pseudomonadati</taxon>
        <taxon>Pseudomonadota</taxon>
        <taxon>Gammaproteobacteria</taxon>
        <taxon>Enterobacterales</taxon>
        <taxon>Hafniaceae</taxon>
        <taxon>Hafnia</taxon>
    </lineage>
</organism>
<evidence type="ECO:0000256" key="7">
    <source>
        <dbReference type="ARBA" id="ARBA00022723"/>
    </source>
</evidence>
<dbReference type="GO" id="GO:0046872">
    <property type="term" value="F:metal ion binding"/>
    <property type="evidence" value="ECO:0007669"/>
    <property type="project" value="UniProtKB-KW"/>
</dbReference>
<dbReference type="InterPro" id="IPR003816">
    <property type="entry name" value="Nitrate_red_gam"/>
</dbReference>
<evidence type="ECO:0000256" key="15">
    <source>
        <dbReference type="ARBA" id="ARBA00063882"/>
    </source>
</evidence>
<feature type="binding site" description="axial binding residue" evidence="16">
    <location>
        <position position="445"/>
    </location>
    <ligand>
        <name>heme b</name>
        <dbReference type="ChEBI" id="CHEBI:60344"/>
        <label>1</label>
    </ligand>
    <ligandPart>
        <name>Fe</name>
        <dbReference type="ChEBI" id="CHEBI:18248"/>
    </ligandPart>
</feature>
<evidence type="ECO:0000256" key="10">
    <source>
        <dbReference type="ARBA" id="ARBA00023002"/>
    </source>
</evidence>
<evidence type="ECO:0000256" key="16">
    <source>
        <dbReference type="PIRSR" id="PIRSR603816-1"/>
    </source>
</evidence>
<dbReference type="InterPro" id="IPR036411">
    <property type="entry name" value="TorD-like_sf"/>
</dbReference>
<dbReference type="SUPFAM" id="SSF103501">
    <property type="entry name" value="Respiratory nitrate reductase 1 gamma chain"/>
    <property type="match status" value="1"/>
</dbReference>
<dbReference type="GO" id="GO:0051082">
    <property type="term" value="F:unfolded protein binding"/>
    <property type="evidence" value="ECO:0007669"/>
    <property type="project" value="InterPro"/>
</dbReference>
<dbReference type="Gene3D" id="1.20.950.20">
    <property type="entry name" value="Transmembrane di-heme cytochromes, Chain C"/>
    <property type="match status" value="1"/>
</dbReference>
<comment type="catalytic activity">
    <reaction evidence="14">
        <text>nitrate + a quinol = a quinone + nitrite + H2O</text>
        <dbReference type="Rhea" id="RHEA:56144"/>
        <dbReference type="ChEBI" id="CHEBI:15377"/>
        <dbReference type="ChEBI" id="CHEBI:16301"/>
        <dbReference type="ChEBI" id="CHEBI:17632"/>
        <dbReference type="ChEBI" id="CHEBI:24646"/>
        <dbReference type="ChEBI" id="CHEBI:132124"/>
        <dbReference type="EC" id="1.7.5.1"/>
    </reaction>
</comment>
<dbReference type="GO" id="GO:0051131">
    <property type="term" value="P:chaperone-mediated protein complex assembly"/>
    <property type="evidence" value="ECO:0007669"/>
    <property type="project" value="InterPro"/>
</dbReference>
<feature type="domain" description="NarG-like" evidence="18">
    <location>
        <begin position="245"/>
        <end position="464"/>
    </location>
</feature>
<dbReference type="GO" id="GO:0160182">
    <property type="term" value="F:nitrate reductase (quinone) activity"/>
    <property type="evidence" value="ECO:0007669"/>
    <property type="project" value="UniProtKB-EC"/>
</dbReference>
<keyword evidence="7" id="KW-0479">Metal-binding</keyword>
<evidence type="ECO:0000256" key="9">
    <source>
        <dbReference type="ARBA" id="ARBA00022989"/>
    </source>
</evidence>
<protein>
    <recommendedName>
        <fullName evidence="2">nitrate reductase (quinone)</fullName>
        <ecNumber evidence="2">1.7.5.1</ecNumber>
    </recommendedName>
</protein>
<sequence>MMTLRIVARLLDYPDEALWENRQELVDALDDASELTLAQSVQLLTFIRDFTENDLMDVQAQYCELFDRGRATSLLLFEHVHGESRDRGQAMVDLMAQYNAAGLEIDSRELPDFLPMYLEFLASRDRETARQGLLDIVPILALLGARLKDRQSHYAVLFDLLLAVSGTHVASEQLSDKVAQETRDDTPAALDAVWEEEQVKFLGEEGCASAPAECPSPSFRRCGCAAVSQFGRHAGGRRTLMNYLNQFFFDIYPYLAGAIFLIGSWIRYDYGQYSWRAGSSQMLDKKGMRLASNLFHIGILGIFAGHFLGMLTPHWMYESFLPVPIKQKMAMFAGGACGVMMLIGGVMLLKRRLMNPRVRATSSVGDILILTLLVVQVCLGLLTIPFSAQHMDGSEMMKLVAWAQSIVTFHTGAATHLDGVALIFKLHIVLGMTLFVLFPFCRLVHIWSVPVEYLTRRYQLVRNRH</sequence>
<accession>A0A377PMB0</accession>
<keyword evidence="13 17" id="KW-0472">Membrane</keyword>
<evidence type="ECO:0000313" key="19">
    <source>
        <dbReference type="EMBL" id="STQ81447.1"/>
    </source>
</evidence>
<name>A0A377PMB0_HAFAL</name>
<evidence type="ECO:0000259" key="18">
    <source>
        <dbReference type="Pfam" id="PF02665"/>
    </source>
</evidence>
<dbReference type="Proteomes" id="UP000254821">
    <property type="component" value="Unassembled WGS sequence"/>
</dbReference>
<dbReference type="InterPro" id="IPR020945">
    <property type="entry name" value="DMSO/NO3_reduct_chaperone"/>
</dbReference>
<gene>
    <name evidence="19" type="primary">narI</name>
    <name evidence="19" type="ORF">NCTC8105_03628</name>
</gene>
<keyword evidence="3" id="KW-0813">Transport</keyword>
<dbReference type="InterPro" id="IPR003765">
    <property type="entry name" value="NO3_reductase_chaperone_NarJ"/>
</dbReference>
<dbReference type="SUPFAM" id="SSF89155">
    <property type="entry name" value="TorD-like"/>
    <property type="match status" value="1"/>
</dbReference>
<dbReference type="EC" id="1.7.5.1" evidence="2"/>
<evidence type="ECO:0000256" key="14">
    <source>
        <dbReference type="ARBA" id="ARBA00048294"/>
    </source>
</evidence>
<keyword evidence="11 16" id="KW-0408">Iron</keyword>
<evidence type="ECO:0000256" key="5">
    <source>
        <dbReference type="ARBA" id="ARBA00022617"/>
    </source>
</evidence>
<dbReference type="PANTHER" id="PTHR30598">
    <property type="entry name" value="NITRATE REDUCTASE PRIVATE CHAPERONE, REDOX ENZYME MATURATION PROTEIN REMP FAMILY"/>
    <property type="match status" value="1"/>
</dbReference>
<keyword evidence="6 17" id="KW-0812">Transmembrane</keyword>
<comment type="subcellular location">
    <subcellularLocation>
        <location evidence="1">Cell membrane</location>
        <topology evidence="1">Multi-pass membrane protein</topology>
    </subcellularLocation>
</comment>
<dbReference type="Gene3D" id="1.10.3480.10">
    <property type="entry name" value="TorD-like"/>
    <property type="match status" value="1"/>
</dbReference>
<proteinExistence type="predicted"/>
<dbReference type="AlphaFoldDB" id="A0A377PMB0"/>
<keyword evidence="9 17" id="KW-1133">Transmembrane helix</keyword>
<evidence type="ECO:0000256" key="11">
    <source>
        <dbReference type="ARBA" id="ARBA00023004"/>
    </source>
</evidence>
<dbReference type="InterPro" id="IPR023234">
    <property type="entry name" value="NarG-like_domain"/>
</dbReference>
<feature type="binding site" description="axial binding residue" evidence="16">
    <location>
        <position position="306"/>
    </location>
    <ligand>
        <name>heme b</name>
        <dbReference type="ChEBI" id="CHEBI:60344"/>
        <label>1</label>
    </ligand>
    <ligandPart>
        <name>Fe</name>
        <dbReference type="ChEBI" id="CHEBI:18248"/>
    </ligandPart>
</feature>
<dbReference type="GO" id="GO:0009055">
    <property type="term" value="F:electron transfer activity"/>
    <property type="evidence" value="ECO:0007669"/>
    <property type="project" value="TreeGrafter"/>
</dbReference>
<dbReference type="GO" id="GO:0019645">
    <property type="term" value="P:anaerobic electron transport chain"/>
    <property type="evidence" value="ECO:0007669"/>
    <property type="project" value="UniProtKB-ARBA"/>
</dbReference>
<feature type="transmembrane region" description="Helical" evidence="17">
    <location>
        <begin position="290"/>
        <end position="309"/>
    </location>
</feature>
<keyword evidence="4" id="KW-1003">Cell membrane</keyword>
<dbReference type="InterPro" id="IPR036197">
    <property type="entry name" value="NarG-like_sf"/>
</dbReference>
<feature type="transmembrane region" description="Helical" evidence="17">
    <location>
        <begin position="426"/>
        <end position="447"/>
    </location>
</feature>
<keyword evidence="12" id="KW-0534">Nitrate assimilation</keyword>
<evidence type="ECO:0000256" key="1">
    <source>
        <dbReference type="ARBA" id="ARBA00004651"/>
    </source>
</evidence>
<dbReference type="InterPro" id="IPR051936">
    <property type="entry name" value="Heme-iron_electron_transfer"/>
</dbReference>
<dbReference type="PANTHER" id="PTHR30598:SF3">
    <property type="entry name" value="RESPIRATORY NITRATE REDUCTASE 1 GAMMA CHAIN"/>
    <property type="match status" value="1"/>
</dbReference>
<feature type="transmembrane region" description="Helical" evidence="17">
    <location>
        <begin position="251"/>
        <end position="270"/>
    </location>
</feature>
<dbReference type="GO" id="GO:0020037">
    <property type="term" value="F:heme binding"/>
    <property type="evidence" value="ECO:0007669"/>
    <property type="project" value="TreeGrafter"/>
</dbReference>
<dbReference type="Pfam" id="PF02613">
    <property type="entry name" value="Nitrate_red_del"/>
    <property type="match status" value="1"/>
</dbReference>
<dbReference type="FunFam" id="1.20.950.20:FF:000001">
    <property type="entry name" value="Respiratory nitrate reductase subunit gamma"/>
    <property type="match status" value="1"/>
</dbReference>
<feature type="binding site" description="axial binding residue" evidence="16">
    <location>
        <position position="427"/>
    </location>
    <ligand>
        <name>heme b</name>
        <dbReference type="ChEBI" id="CHEBI:60344"/>
        <label>1</label>
    </ligand>
    <ligandPart>
        <name>Fe</name>
        <dbReference type="ChEBI" id="CHEBI:18248"/>
    </ligandPart>
</feature>
<comment type="subunit">
    <text evidence="15">Dimer of heterotrimers each composed of an alpha, a beta and a gamma chain. Alpha and beta are catalytic chains; gamma chains are involved in binding the enzyme complex to the cytoplasmic membrane.</text>
</comment>
<dbReference type="GO" id="GO:0005886">
    <property type="term" value="C:plasma membrane"/>
    <property type="evidence" value="ECO:0007669"/>
    <property type="project" value="UniProtKB-SubCell"/>
</dbReference>
<evidence type="ECO:0000256" key="13">
    <source>
        <dbReference type="ARBA" id="ARBA00023136"/>
    </source>
</evidence>
<dbReference type="NCBIfam" id="TIGR00351">
    <property type="entry name" value="narI"/>
    <property type="match status" value="1"/>
</dbReference>
<reference evidence="19 20" key="1">
    <citation type="submission" date="2018-06" db="EMBL/GenBank/DDBJ databases">
        <authorList>
            <consortium name="Pathogen Informatics"/>
            <person name="Doyle S."/>
        </authorList>
    </citation>
    <scope>NUCLEOTIDE SEQUENCE [LARGE SCALE GENOMIC DNA]</scope>
    <source>
        <strain evidence="19 20">NCTC8105</strain>
    </source>
</reference>
<evidence type="ECO:0000256" key="2">
    <source>
        <dbReference type="ARBA" id="ARBA00012500"/>
    </source>
</evidence>
<evidence type="ECO:0000256" key="3">
    <source>
        <dbReference type="ARBA" id="ARBA00022448"/>
    </source>
</evidence>
<evidence type="ECO:0000256" key="4">
    <source>
        <dbReference type="ARBA" id="ARBA00022475"/>
    </source>
</evidence>
<feature type="transmembrane region" description="Helical" evidence="17">
    <location>
        <begin position="329"/>
        <end position="349"/>
    </location>
</feature>
<keyword evidence="10 19" id="KW-0560">Oxidoreductase</keyword>
<feature type="binding site" description="axial binding residue" evidence="16">
    <location>
        <position position="296"/>
    </location>
    <ligand>
        <name>heme b</name>
        <dbReference type="ChEBI" id="CHEBI:60344"/>
        <label>1</label>
    </ligand>
    <ligandPart>
        <name>Fe</name>
        <dbReference type="ChEBI" id="CHEBI:18248"/>
    </ligandPart>
</feature>
<feature type="transmembrane region" description="Helical" evidence="17">
    <location>
        <begin position="369"/>
        <end position="388"/>
    </location>
</feature>
<evidence type="ECO:0000256" key="6">
    <source>
        <dbReference type="ARBA" id="ARBA00022692"/>
    </source>
</evidence>
<dbReference type="NCBIfam" id="TIGR00684">
    <property type="entry name" value="narJ"/>
    <property type="match status" value="1"/>
</dbReference>
<dbReference type="GO" id="GO:0042128">
    <property type="term" value="P:nitrate assimilation"/>
    <property type="evidence" value="ECO:0007669"/>
    <property type="project" value="UniProtKB-KW"/>
</dbReference>
<evidence type="ECO:0000256" key="12">
    <source>
        <dbReference type="ARBA" id="ARBA00023063"/>
    </source>
</evidence>
<keyword evidence="5 16" id="KW-0349">Heme</keyword>
<evidence type="ECO:0000313" key="20">
    <source>
        <dbReference type="Proteomes" id="UP000254821"/>
    </source>
</evidence>